<proteinExistence type="predicted"/>
<dbReference type="InterPro" id="IPR000719">
    <property type="entry name" value="Prot_kinase_dom"/>
</dbReference>
<evidence type="ECO:0000259" key="4">
    <source>
        <dbReference type="PROSITE" id="PS50011"/>
    </source>
</evidence>
<dbReference type="InterPro" id="IPR045379">
    <property type="entry name" value="Crinkler_N"/>
</dbReference>
<dbReference type="GO" id="GO:0005524">
    <property type="term" value="F:ATP binding"/>
    <property type="evidence" value="ECO:0007669"/>
    <property type="project" value="InterPro"/>
</dbReference>
<name>A0A9N8VHJ4_FUNMO</name>
<dbReference type="SUPFAM" id="SSF56112">
    <property type="entry name" value="Protein kinase-like (PK-like)"/>
    <property type="match status" value="1"/>
</dbReference>
<protein>
    <submittedName>
        <fullName evidence="5">15006_t:CDS:1</fullName>
    </submittedName>
</protein>
<sequence>MSIDGTPIILWCFVQGSSSIFKVNIGTNNDIDDLKEAIKNDDNELKDERSTIVNTFFGIEGRNIRVVIKIPVNVAFPNLYRTSKNVKKIRKYPSPSSFAQISNLNEYQIKDQAFLIYRPSECVSIPLKLYNSAFCNFQKNFENKQLLVDKSYYQWTLNCIKTMADIYSNEKLRQREFHEKIRELFREESILYLLIEVKNEIGTGKCDPTNQAAISFAKFYTQSKNEQMLKWCNMPCFIIGLAGPWICVLGAVYVEKPLVEPLTNLIPLIPVNDRDHLKKIARLFMALRLEDFELEYKEKLVDDSYKLLWKAETKDKQMIIVKFTHRYNKEAHDLCYGIGKAPRLFYVSDKQCGLHMIVMEFVEGQILRDCVHLAQSDYEVIINDIEEAVLHLHGKNLVFADLRDSNILVTRDSEGYHGILIDFDWVGRENVECYPLFINLDIAWPTGVEIMNH</sequence>
<keyword evidence="3" id="KW-0964">Secreted</keyword>
<accession>A0A9N8VHJ4</accession>
<dbReference type="GO" id="GO:0005576">
    <property type="term" value="C:extracellular region"/>
    <property type="evidence" value="ECO:0007669"/>
    <property type="project" value="UniProtKB-SubCell"/>
</dbReference>
<dbReference type="EMBL" id="CAJVPP010000170">
    <property type="protein sequence ID" value="CAG8450461.1"/>
    <property type="molecule type" value="Genomic_DNA"/>
</dbReference>
<dbReference type="GO" id="GO:0004672">
    <property type="term" value="F:protein kinase activity"/>
    <property type="evidence" value="ECO:0007669"/>
    <property type="project" value="InterPro"/>
</dbReference>
<dbReference type="Proteomes" id="UP000789375">
    <property type="component" value="Unassembled WGS sequence"/>
</dbReference>
<dbReference type="PROSITE" id="PS50011">
    <property type="entry name" value="PROTEIN_KINASE_DOM"/>
    <property type="match status" value="1"/>
</dbReference>
<dbReference type="AlphaFoldDB" id="A0A9N8VHJ4"/>
<evidence type="ECO:0000256" key="1">
    <source>
        <dbReference type="ARBA" id="ARBA00004340"/>
    </source>
</evidence>
<dbReference type="InterPro" id="IPR011009">
    <property type="entry name" value="Kinase-like_dom_sf"/>
</dbReference>
<keyword evidence="6" id="KW-1185">Reference proteome</keyword>
<dbReference type="Gene3D" id="1.10.510.10">
    <property type="entry name" value="Transferase(Phosphotransferase) domain 1"/>
    <property type="match status" value="1"/>
</dbReference>
<gene>
    <name evidence="5" type="ORF">FMOSSE_LOCUS1477</name>
</gene>
<reference evidence="5" key="1">
    <citation type="submission" date="2021-06" db="EMBL/GenBank/DDBJ databases">
        <authorList>
            <person name="Kallberg Y."/>
            <person name="Tangrot J."/>
            <person name="Rosling A."/>
        </authorList>
    </citation>
    <scope>NUCLEOTIDE SEQUENCE</scope>
    <source>
        <strain evidence="5">87-6 pot B 2015</strain>
    </source>
</reference>
<comment type="caution">
    <text evidence="5">The sequence shown here is derived from an EMBL/GenBank/DDBJ whole genome shotgun (WGS) entry which is preliminary data.</text>
</comment>
<evidence type="ECO:0000256" key="3">
    <source>
        <dbReference type="ARBA" id="ARBA00022525"/>
    </source>
</evidence>
<comment type="subcellular location">
    <subcellularLocation>
        <location evidence="1">Host cell</location>
    </subcellularLocation>
    <subcellularLocation>
        <location evidence="2">Secreted</location>
    </subcellularLocation>
</comment>
<organism evidence="5 6">
    <name type="scientific">Funneliformis mosseae</name>
    <name type="common">Endomycorrhizal fungus</name>
    <name type="synonym">Glomus mosseae</name>
    <dbReference type="NCBI Taxonomy" id="27381"/>
    <lineage>
        <taxon>Eukaryota</taxon>
        <taxon>Fungi</taxon>
        <taxon>Fungi incertae sedis</taxon>
        <taxon>Mucoromycota</taxon>
        <taxon>Glomeromycotina</taxon>
        <taxon>Glomeromycetes</taxon>
        <taxon>Glomerales</taxon>
        <taxon>Glomeraceae</taxon>
        <taxon>Funneliformis</taxon>
    </lineage>
</organism>
<evidence type="ECO:0000256" key="2">
    <source>
        <dbReference type="ARBA" id="ARBA00004613"/>
    </source>
</evidence>
<dbReference type="Pfam" id="PF20147">
    <property type="entry name" value="Crinkler"/>
    <property type="match status" value="1"/>
</dbReference>
<dbReference type="GO" id="GO:0043657">
    <property type="term" value="C:host cell"/>
    <property type="evidence" value="ECO:0007669"/>
    <property type="project" value="UniProtKB-SubCell"/>
</dbReference>
<feature type="domain" description="Protein kinase" evidence="4">
    <location>
        <begin position="195"/>
        <end position="453"/>
    </location>
</feature>
<evidence type="ECO:0000313" key="6">
    <source>
        <dbReference type="Proteomes" id="UP000789375"/>
    </source>
</evidence>
<evidence type="ECO:0000313" key="5">
    <source>
        <dbReference type="EMBL" id="CAG8450461.1"/>
    </source>
</evidence>